<dbReference type="SUPFAM" id="SSF48208">
    <property type="entry name" value="Six-hairpin glycosidases"/>
    <property type="match status" value="1"/>
</dbReference>
<dbReference type="Gene3D" id="1.50.10.10">
    <property type="match status" value="1"/>
</dbReference>
<dbReference type="GO" id="GO:0005975">
    <property type="term" value="P:carbohydrate metabolic process"/>
    <property type="evidence" value="ECO:0007669"/>
    <property type="project" value="InterPro"/>
</dbReference>
<proteinExistence type="inferred from homology"/>
<keyword evidence="2" id="KW-0413">Isomerase</keyword>
<dbReference type="InterPro" id="IPR010819">
    <property type="entry name" value="AGE/CE"/>
</dbReference>
<evidence type="ECO:0000256" key="2">
    <source>
        <dbReference type="ARBA" id="ARBA00023235"/>
    </source>
</evidence>
<dbReference type="EMBL" id="CAEZSP010000100">
    <property type="protein sequence ID" value="CAB4551581.1"/>
    <property type="molecule type" value="Genomic_DNA"/>
</dbReference>
<dbReference type="InterPro" id="IPR008928">
    <property type="entry name" value="6-hairpin_glycosidase_sf"/>
</dbReference>
<evidence type="ECO:0000313" key="3">
    <source>
        <dbReference type="EMBL" id="CAB4551581.1"/>
    </source>
</evidence>
<protein>
    <submittedName>
        <fullName evidence="3">Unannotated protein</fullName>
    </submittedName>
</protein>
<evidence type="ECO:0000256" key="1">
    <source>
        <dbReference type="ARBA" id="ARBA00008558"/>
    </source>
</evidence>
<gene>
    <name evidence="3" type="ORF">UFOPK1440_01179</name>
</gene>
<reference evidence="3" key="1">
    <citation type="submission" date="2020-05" db="EMBL/GenBank/DDBJ databases">
        <authorList>
            <person name="Chiriac C."/>
            <person name="Salcher M."/>
            <person name="Ghai R."/>
            <person name="Kavagutti S V."/>
        </authorList>
    </citation>
    <scope>NUCLEOTIDE SEQUENCE</scope>
</reference>
<name>A0A6J6CJM1_9ZZZZ</name>
<sequence length="406" mass="46138">MRTLDAGHKDFLLAEAKSLLNFAYGSVIDSGGFGYLNTEGKVDSSKPLECYLQARKIQVFGLSHQMGFIDGKQQVQHGVNSLNTLFRDKENGGFFNAVDIKGNPLSDRKHAYDHMFVLLAATTAKEVGVDGAEELFTYAEELIEKYFWDPNFEMMSNDWNQSFTELNPYRGINANMHAVEALTAAFEATGRTIFKDRAYAICMRAVDDFARNSQWMLPEHFDAVWNVERDFNIDNPADPFRPFGVTIGHLFEWSRLILQIDLCMPDDKKGASWIVEGARAMYKIGKESGWAVDGGPGFVYTIDWQKKPVVTSRMQWVAAEAVMAAFTLWKVTGEDQYLEDYYSWWQYIQDHVIDKKFGSWHHELNAAQEVTTITWSGKPDVYHAFNACILPLLPFKASFIGSAEKI</sequence>
<dbReference type="AlphaFoldDB" id="A0A6J6CJM1"/>
<dbReference type="Pfam" id="PF07221">
    <property type="entry name" value="GlcNAc_2-epim"/>
    <property type="match status" value="1"/>
</dbReference>
<dbReference type="InterPro" id="IPR012341">
    <property type="entry name" value="6hp_glycosidase-like_sf"/>
</dbReference>
<accession>A0A6J6CJM1</accession>
<organism evidence="3">
    <name type="scientific">freshwater metagenome</name>
    <dbReference type="NCBI Taxonomy" id="449393"/>
    <lineage>
        <taxon>unclassified sequences</taxon>
        <taxon>metagenomes</taxon>
        <taxon>ecological metagenomes</taxon>
    </lineage>
</organism>
<dbReference type="GO" id="GO:0016853">
    <property type="term" value="F:isomerase activity"/>
    <property type="evidence" value="ECO:0007669"/>
    <property type="project" value="UniProtKB-KW"/>
</dbReference>
<comment type="similarity">
    <text evidence="1">Belongs to the N-acylglucosamine 2-epimerase family.</text>
</comment>
<dbReference type="PANTHER" id="PTHR15108">
    <property type="entry name" value="N-ACYLGLUCOSAMINE-2-EPIMERASE"/>
    <property type="match status" value="1"/>
</dbReference>